<protein>
    <submittedName>
        <fullName evidence="1">Chitinase</fullName>
    </submittedName>
</protein>
<sequence>MSRRRHRFLPLLFALLAATLGLAVAPASAAAAPTATFTVVSDWGTGFEGKVTVTNGGTSTLSDWAVEFDLPAGHSITSSWDAQRSGDGRHYVFRNPGWASSLAPGASASFGFNGSPGGLTGIQNCTLNGNPCDGGSGEPGDPGDPGDPGTPVDGRGAPYLYLGWGNPPSPATVMNATGVRWFTMAFVLSSGGCNPAWDGTRPLLGGVDAQAIAQIRAAGGDIVPSFGGWSGNKLGPNCATAEALAAAYQQVIDAYDLKAIDIDIENTDEFENEVVQDRILNALKIVERDNPGIETIITFGTTTTGPNWWGNRLIERAHALDAGIDVFTIMPFNFGGSDMYASTVSAAEGLKAKLAATFGWSESTAYAHVGISGMNGLSDQREVTDVSTWTRIRDWASSHGIGRLAFWSVNRDRGCAGGGVAAHCSGIAQPDWEFTRITAGF</sequence>
<dbReference type="GO" id="GO:0004553">
    <property type="term" value="F:hydrolase activity, hydrolyzing O-glycosyl compounds"/>
    <property type="evidence" value="ECO:0007669"/>
    <property type="project" value="InterPro"/>
</dbReference>
<dbReference type="InterPro" id="IPR017853">
    <property type="entry name" value="GH"/>
</dbReference>
<dbReference type="SUPFAM" id="SSF49384">
    <property type="entry name" value="Carbohydrate-binding domain"/>
    <property type="match status" value="1"/>
</dbReference>
<dbReference type="GO" id="GO:0030247">
    <property type="term" value="F:polysaccharide binding"/>
    <property type="evidence" value="ECO:0007669"/>
    <property type="project" value="UniProtKB-UniRule"/>
</dbReference>
<dbReference type="GO" id="GO:0005975">
    <property type="term" value="P:carbohydrate metabolic process"/>
    <property type="evidence" value="ECO:0007669"/>
    <property type="project" value="InterPro"/>
</dbReference>
<dbReference type="InterPro" id="IPR001919">
    <property type="entry name" value="CBD2"/>
</dbReference>
<name>A0A2V4AZT5_9PSEU</name>
<dbReference type="EMBL" id="MASW01000002">
    <property type="protein sequence ID" value="PXY27382.1"/>
    <property type="molecule type" value="Genomic_DNA"/>
</dbReference>
<dbReference type="Gene3D" id="2.60.40.290">
    <property type="match status" value="1"/>
</dbReference>
<proteinExistence type="predicted"/>
<reference evidence="1 2" key="1">
    <citation type="submission" date="2016-07" db="EMBL/GenBank/DDBJ databases">
        <title>Draft genome sequence of Prauserella muralis DSM 45305, isolated from a mould-covered wall in an indoor environment.</title>
        <authorList>
            <person name="Ruckert C."/>
            <person name="Albersmeier A."/>
            <person name="Jiang C.-L."/>
            <person name="Jiang Y."/>
            <person name="Kalinowski J."/>
            <person name="Schneider O."/>
            <person name="Winkler A."/>
            <person name="Zotchev S.B."/>
        </authorList>
    </citation>
    <scope>NUCLEOTIDE SEQUENCE [LARGE SCALE GENOMIC DNA]</scope>
    <source>
        <strain evidence="1 2">DSM 45305</strain>
    </source>
</reference>
<accession>A0A2V4AZT5</accession>
<gene>
    <name evidence="1" type="ORF">BAY60_13160</name>
</gene>
<dbReference type="AlphaFoldDB" id="A0A2V4AZT5"/>
<dbReference type="PANTHER" id="PTHR42976:SF1">
    <property type="entry name" value="GH18 DOMAIN-CONTAINING PROTEIN-RELATED"/>
    <property type="match status" value="1"/>
</dbReference>
<dbReference type="RefSeq" id="WP_112281385.1">
    <property type="nucleotide sequence ID" value="NZ_MASW01000002.1"/>
</dbReference>
<dbReference type="SMART" id="SM00637">
    <property type="entry name" value="CBD_II"/>
    <property type="match status" value="1"/>
</dbReference>
<dbReference type="Pfam" id="PF00553">
    <property type="entry name" value="CBM_2"/>
    <property type="match status" value="1"/>
</dbReference>
<dbReference type="PANTHER" id="PTHR42976">
    <property type="entry name" value="BIFUNCTIONAL CHITINASE/LYSOZYME-RELATED"/>
    <property type="match status" value="1"/>
</dbReference>
<keyword evidence="2" id="KW-1185">Reference proteome</keyword>
<dbReference type="SUPFAM" id="SSF51445">
    <property type="entry name" value="(Trans)glycosidases"/>
    <property type="match status" value="1"/>
</dbReference>
<comment type="caution">
    <text evidence="1">The sequence shown here is derived from an EMBL/GenBank/DDBJ whole genome shotgun (WGS) entry which is preliminary data.</text>
</comment>
<dbReference type="OrthoDB" id="99456at2"/>
<dbReference type="Gene3D" id="3.20.20.80">
    <property type="entry name" value="Glycosidases"/>
    <property type="match status" value="1"/>
</dbReference>
<organism evidence="1 2">
    <name type="scientific">Prauserella muralis</name>
    <dbReference type="NCBI Taxonomy" id="588067"/>
    <lineage>
        <taxon>Bacteria</taxon>
        <taxon>Bacillati</taxon>
        <taxon>Actinomycetota</taxon>
        <taxon>Actinomycetes</taxon>
        <taxon>Pseudonocardiales</taxon>
        <taxon>Pseudonocardiaceae</taxon>
        <taxon>Prauserella</taxon>
    </lineage>
</organism>
<dbReference type="InterPro" id="IPR012291">
    <property type="entry name" value="CBM2_carb-bd_dom_sf"/>
</dbReference>
<dbReference type="InterPro" id="IPR008965">
    <property type="entry name" value="CBM2/CBM3_carb-bd_dom_sf"/>
</dbReference>
<dbReference type="PROSITE" id="PS51173">
    <property type="entry name" value="CBM2"/>
    <property type="match status" value="1"/>
</dbReference>
<evidence type="ECO:0000313" key="2">
    <source>
        <dbReference type="Proteomes" id="UP000249915"/>
    </source>
</evidence>
<evidence type="ECO:0000313" key="1">
    <source>
        <dbReference type="EMBL" id="PXY27382.1"/>
    </source>
</evidence>
<dbReference type="Proteomes" id="UP000249915">
    <property type="component" value="Unassembled WGS sequence"/>
</dbReference>
<dbReference type="InterPro" id="IPR052750">
    <property type="entry name" value="GH18_Chitinase"/>
</dbReference>